<sequence length="343" mass="36437">MGGSVTAQAAPEQALEVRLASRPHGRPTPENFDVVEAPVRAPGDGEILVRNKVMSVDPYMRGRMNDAKSYVPPFQLGEPLDGGAVGEVVTSNSPDIRPGQNVLHQLGWREYATLSAKHATVVSEDVAPLNAYLGVLGMPGMTAYVGLFDKARFRDGDTVFVSGAAGAVGSFVGQMAKLRGAKRVVGSAGSPEKVRHLVDELGFDAAFNYKDGPVGEQLRSAAADGVDVYFDNVGGDHLEAAIAAMNDFGRIAACGAVSQYNATSPEPGPRNMFQFVTKRLSMQGFIVADEGHRKDDFLADVAPWVADGSLRYSETIVDGLRNAPDAFLGVLEGRNKGKMLVTL</sequence>
<dbReference type="SUPFAM" id="SSF50129">
    <property type="entry name" value="GroES-like"/>
    <property type="match status" value="1"/>
</dbReference>
<dbReference type="InterPro" id="IPR013149">
    <property type="entry name" value="ADH-like_C"/>
</dbReference>
<evidence type="ECO:0000256" key="1">
    <source>
        <dbReference type="ARBA" id="ARBA00023002"/>
    </source>
</evidence>
<dbReference type="InterPro" id="IPR020843">
    <property type="entry name" value="ER"/>
</dbReference>
<dbReference type="InterPro" id="IPR041694">
    <property type="entry name" value="ADH_N_2"/>
</dbReference>
<dbReference type="Gene3D" id="3.90.180.10">
    <property type="entry name" value="Medium-chain alcohol dehydrogenases, catalytic domain"/>
    <property type="match status" value="1"/>
</dbReference>
<dbReference type="Pfam" id="PF16884">
    <property type="entry name" value="ADH_N_2"/>
    <property type="match status" value="1"/>
</dbReference>
<dbReference type="PANTHER" id="PTHR43205">
    <property type="entry name" value="PROSTAGLANDIN REDUCTASE"/>
    <property type="match status" value="1"/>
</dbReference>
<accession>A0A5Q3QAH1</accession>
<dbReference type="Proteomes" id="UP000371041">
    <property type="component" value="Chromosome"/>
</dbReference>
<evidence type="ECO:0000313" key="3">
    <source>
        <dbReference type="EMBL" id="QGK68609.1"/>
    </source>
</evidence>
<dbReference type="InterPro" id="IPR036291">
    <property type="entry name" value="NAD(P)-bd_dom_sf"/>
</dbReference>
<dbReference type="InterPro" id="IPR045010">
    <property type="entry name" value="MDR_fam"/>
</dbReference>
<dbReference type="SMART" id="SM00829">
    <property type="entry name" value="PKS_ER"/>
    <property type="match status" value="1"/>
</dbReference>
<dbReference type="KEGG" id="sace:GIY23_02690"/>
<proteinExistence type="predicted"/>
<dbReference type="EMBL" id="CP045929">
    <property type="protein sequence ID" value="QGK68609.1"/>
    <property type="molecule type" value="Genomic_DNA"/>
</dbReference>
<dbReference type="FunFam" id="3.40.50.720:FF:000121">
    <property type="entry name" value="Prostaglandin reductase 2"/>
    <property type="match status" value="1"/>
</dbReference>
<gene>
    <name evidence="3" type="ORF">GIY23_02690</name>
</gene>
<name>A0A5Q3QAH1_9PSEU</name>
<dbReference type="InterPro" id="IPR011032">
    <property type="entry name" value="GroES-like_sf"/>
</dbReference>
<organism evidence="3 4">
    <name type="scientific">Allosaccharopolyspora coralli</name>
    <dbReference type="NCBI Taxonomy" id="2665642"/>
    <lineage>
        <taxon>Bacteria</taxon>
        <taxon>Bacillati</taxon>
        <taxon>Actinomycetota</taxon>
        <taxon>Actinomycetes</taxon>
        <taxon>Pseudonocardiales</taxon>
        <taxon>Pseudonocardiaceae</taxon>
        <taxon>Allosaccharopolyspora</taxon>
    </lineage>
</organism>
<dbReference type="PANTHER" id="PTHR43205:SF7">
    <property type="entry name" value="PROSTAGLANDIN REDUCTASE 1"/>
    <property type="match status" value="1"/>
</dbReference>
<dbReference type="Gene3D" id="3.40.50.720">
    <property type="entry name" value="NAD(P)-binding Rossmann-like Domain"/>
    <property type="match status" value="1"/>
</dbReference>
<feature type="domain" description="Enoyl reductase (ER)" evidence="2">
    <location>
        <begin position="27"/>
        <end position="341"/>
    </location>
</feature>
<keyword evidence="1" id="KW-0560">Oxidoreductase</keyword>
<evidence type="ECO:0000259" key="2">
    <source>
        <dbReference type="SMART" id="SM00829"/>
    </source>
</evidence>
<evidence type="ECO:0000313" key="4">
    <source>
        <dbReference type="Proteomes" id="UP000371041"/>
    </source>
</evidence>
<dbReference type="Pfam" id="PF00107">
    <property type="entry name" value="ADH_zinc_N"/>
    <property type="match status" value="1"/>
</dbReference>
<reference evidence="4" key="1">
    <citation type="submission" date="2019-11" db="EMBL/GenBank/DDBJ databases">
        <title>The complete genome sequence of Saccharopolyspora sp. E2A.</title>
        <authorList>
            <person name="Zhang G."/>
        </authorList>
    </citation>
    <scope>NUCLEOTIDE SEQUENCE [LARGE SCALE GENOMIC DNA]</scope>
    <source>
        <strain evidence="4">E2A</strain>
    </source>
</reference>
<dbReference type="SUPFAM" id="SSF51735">
    <property type="entry name" value="NAD(P)-binding Rossmann-fold domains"/>
    <property type="match status" value="1"/>
</dbReference>
<dbReference type="CDD" id="cd05288">
    <property type="entry name" value="PGDH"/>
    <property type="match status" value="1"/>
</dbReference>
<dbReference type="GO" id="GO:0016628">
    <property type="term" value="F:oxidoreductase activity, acting on the CH-CH group of donors, NAD or NADP as acceptor"/>
    <property type="evidence" value="ECO:0007669"/>
    <property type="project" value="InterPro"/>
</dbReference>
<protein>
    <submittedName>
        <fullName evidence="3">Zinc-binding dehydrogenase</fullName>
    </submittedName>
</protein>
<dbReference type="AlphaFoldDB" id="A0A5Q3QAH1"/>
<keyword evidence="4" id="KW-1185">Reference proteome</keyword>